<feature type="repeat" description="TPR" evidence="1">
    <location>
        <begin position="396"/>
        <end position="429"/>
    </location>
</feature>
<feature type="repeat" description="TPR" evidence="1">
    <location>
        <begin position="358"/>
        <end position="391"/>
    </location>
</feature>
<organism evidence="2 3">
    <name type="scientific">Planktotalea frisia</name>
    <dbReference type="NCBI Taxonomy" id="696762"/>
    <lineage>
        <taxon>Bacteria</taxon>
        <taxon>Pseudomonadati</taxon>
        <taxon>Pseudomonadota</taxon>
        <taxon>Alphaproteobacteria</taxon>
        <taxon>Rhodobacterales</taxon>
        <taxon>Paracoccaceae</taxon>
        <taxon>Planktotalea</taxon>
    </lineage>
</organism>
<proteinExistence type="predicted"/>
<keyword evidence="3" id="KW-1185">Reference proteome</keyword>
<dbReference type="STRING" id="696762.PFRI_18540"/>
<evidence type="ECO:0000313" key="3">
    <source>
        <dbReference type="Proteomes" id="UP000184514"/>
    </source>
</evidence>
<dbReference type="PROSITE" id="PS50005">
    <property type="entry name" value="TPR"/>
    <property type="match status" value="3"/>
</dbReference>
<dbReference type="InterPro" id="IPR011990">
    <property type="entry name" value="TPR-like_helical_dom_sf"/>
</dbReference>
<sequence>MPIRVLRQISFAAVLAVTGIPLVAEPAGPYLAARSAAVTGDYDAAARYYTQALARDPSNPEILENASFALLALGDIERAAIVGGTLLANGQSSQVAQMALLAQRAQEENYADVLGRILDNQGVGPLVDGLLRAWAQVGIGEVTTALENFEKIGEERGLQGFALYHKAFALAMVGDFEGADEIFSKPESGALRQTRRGAIAHIEVLSQLGRTEDALKLLDDSFGPDLDPLLKSIRASLSDGKTVEFSQIKTARDGMAEVFFTVGSALRNEASEDYTLLYTRVAEYLNPMHSDATLLSAGLLEQMERFELATETYKKVGRDDPAFHAAELGRAEALRRSGKPDAAIEVLESLAQTHGELALVHSSLGDALRQMERFEDAIKAYDTALEQYDEESRGQWFIYYARGISYERLDNWENSEADFRKALELNPEQPQVLNYLGYSLVEKQVKLDEALNMIERAVAARPDSGYIVDSLGWVLFRLGRYEEAVAPMERATELMPIDPIVNDHLGDVYWSVGRFLEAEFQWKRALSFVDYGDASQEADPDRIRRKLEVGLDQVLEEEGAKPLRLADDG</sequence>
<name>A0A1L9NXM8_9RHOB</name>
<dbReference type="AlphaFoldDB" id="A0A1L9NXM8"/>
<dbReference type="Pfam" id="PF13424">
    <property type="entry name" value="TPR_12"/>
    <property type="match status" value="1"/>
</dbReference>
<dbReference type="EMBL" id="MLCB01000126">
    <property type="protein sequence ID" value="OJI93953.1"/>
    <property type="molecule type" value="Genomic_DNA"/>
</dbReference>
<dbReference type="GO" id="GO:0008233">
    <property type="term" value="F:peptidase activity"/>
    <property type="evidence" value="ECO:0007669"/>
    <property type="project" value="UniProtKB-KW"/>
</dbReference>
<feature type="repeat" description="TPR" evidence="1">
    <location>
        <begin position="465"/>
        <end position="498"/>
    </location>
</feature>
<dbReference type="Proteomes" id="UP000184514">
    <property type="component" value="Unassembled WGS sequence"/>
</dbReference>
<evidence type="ECO:0000313" key="2">
    <source>
        <dbReference type="EMBL" id="OJI93953.1"/>
    </source>
</evidence>
<dbReference type="SMART" id="SM00028">
    <property type="entry name" value="TPR"/>
    <property type="match status" value="6"/>
</dbReference>
<dbReference type="InterPro" id="IPR019734">
    <property type="entry name" value="TPR_rpt"/>
</dbReference>
<keyword evidence="1" id="KW-0802">TPR repeat</keyword>
<comment type="caution">
    <text evidence="2">The sequence shown here is derived from an EMBL/GenBank/DDBJ whole genome shotgun (WGS) entry which is preliminary data.</text>
</comment>
<evidence type="ECO:0000256" key="1">
    <source>
        <dbReference type="PROSITE-ProRule" id="PRU00339"/>
    </source>
</evidence>
<accession>A0A1L9NXM8</accession>
<dbReference type="OrthoDB" id="9766710at2"/>
<reference evidence="2 3" key="1">
    <citation type="submission" date="2016-10" db="EMBL/GenBank/DDBJ databases">
        <title>Genome sequence of Planktotalea frisia SH6-1.</title>
        <authorList>
            <person name="Poehlein A."/>
            <person name="Bakenhus I."/>
            <person name="Voget S."/>
            <person name="Brinkhoff T."/>
            <person name="Simon M."/>
        </authorList>
    </citation>
    <scope>NUCLEOTIDE SEQUENCE [LARGE SCALE GENOMIC DNA]</scope>
    <source>
        <strain evidence="2 3">SH6-1</strain>
    </source>
</reference>
<keyword evidence="2" id="KW-0645">Protease</keyword>
<gene>
    <name evidence="2" type="primary">bepA_2</name>
    <name evidence="2" type="ORF">PFRI_18540</name>
</gene>
<dbReference type="SUPFAM" id="SSF48452">
    <property type="entry name" value="TPR-like"/>
    <property type="match status" value="1"/>
</dbReference>
<keyword evidence="2" id="KW-0378">Hydrolase</keyword>
<dbReference type="PANTHER" id="PTHR12558:SF13">
    <property type="entry name" value="CELL DIVISION CYCLE PROTEIN 27 HOMOLOG"/>
    <property type="match status" value="1"/>
</dbReference>
<dbReference type="Gene3D" id="1.25.40.10">
    <property type="entry name" value="Tetratricopeptide repeat domain"/>
    <property type="match status" value="3"/>
</dbReference>
<dbReference type="GO" id="GO:0006508">
    <property type="term" value="P:proteolysis"/>
    <property type="evidence" value="ECO:0007669"/>
    <property type="project" value="UniProtKB-KW"/>
</dbReference>
<protein>
    <submittedName>
        <fullName evidence="2">Beta-barrel assembly-enhancing protease</fullName>
    </submittedName>
</protein>
<dbReference type="PANTHER" id="PTHR12558">
    <property type="entry name" value="CELL DIVISION CYCLE 16,23,27"/>
    <property type="match status" value="1"/>
</dbReference>
<dbReference type="Pfam" id="PF13432">
    <property type="entry name" value="TPR_16"/>
    <property type="match status" value="3"/>
</dbReference>
<dbReference type="RefSeq" id="WP_072630419.1">
    <property type="nucleotide sequence ID" value="NZ_MLCB01000126.1"/>
</dbReference>